<dbReference type="OrthoDB" id="63112at2759"/>
<name>A0A2C5YLN4_9HYPO</name>
<organism evidence="1 2">
    <name type="scientific">Ophiocordyceps australis</name>
    <dbReference type="NCBI Taxonomy" id="1399860"/>
    <lineage>
        <taxon>Eukaryota</taxon>
        <taxon>Fungi</taxon>
        <taxon>Dikarya</taxon>
        <taxon>Ascomycota</taxon>
        <taxon>Pezizomycotina</taxon>
        <taxon>Sordariomycetes</taxon>
        <taxon>Hypocreomycetidae</taxon>
        <taxon>Hypocreales</taxon>
        <taxon>Ophiocordycipitaceae</taxon>
        <taxon>Ophiocordyceps</taxon>
    </lineage>
</organism>
<dbReference type="PANTHER" id="PTHR15396:SF1">
    <property type="entry name" value="RIBONUCLEASE P PROTEIN SUBUNIT P40"/>
    <property type="match status" value="1"/>
</dbReference>
<dbReference type="Pfam" id="PF08584">
    <property type="entry name" value="Ribonuc_P_40"/>
    <property type="match status" value="1"/>
</dbReference>
<sequence length="243" mass="27159">METKNLFSIRHGTLEIILDRESYERAGLQGEPYGAKGNRGVKPRWVVSINLKDPAMLPGLKRFNRLTSACQNVFKEPIKWLLCNANPRDMTKHKDAECTIAPSVVQSQNVACVTPSVPAGILAQGDREMFEETATDLYEWLSLVRLQSPRIAANDNIDPFLSRYKVPADNKAKAQICMFRWQGFLSASWLQSVAMDALALCSPQQWISISATSIPQSISGDTNELSLLRPSGVANDYLMWEIK</sequence>
<dbReference type="GO" id="GO:0030681">
    <property type="term" value="C:multimeric ribonuclease P complex"/>
    <property type="evidence" value="ECO:0007669"/>
    <property type="project" value="TreeGrafter"/>
</dbReference>
<dbReference type="EMBL" id="NJEU01001094">
    <property type="protein sequence ID" value="PHH68616.1"/>
    <property type="molecule type" value="Genomic_DNA"/>
</dbReference>
<dbReference type="GO" id="GO:0004526">
    <property type="term" value="F:ribonuclease P activity"/>
    <property type="evidence" value="ECO:0007669"/>
    <property type="project" value="TreeGrafter"/>
</dbReference>
<dbReference type="Proteomes" id="UP000224854">
    <property type="component" value="Unassembled WGS sequence"/>
</dbReference>
<dbReference type="GO" id="GO:0000447">
    <property type="term" value="P:endonucleolytic cleavage in ITS1 to separate SSU-rRNA from 5.8S rRNA and LSU-rRNA from tricistronic rRNA transcript (SSU-rRNA, 5.8S rRNA, LSU-rRNA)"/>
    <property type="evidence" value="ECO:0007669"/>
    <property type="project" value="TreeGrafter"/>
</dbReference>
<evidence type="ECO:0000313" key="1">
    <source>
        <dbReference type="EMBL" id="PHH68616.1"/>
    </source>
</evidence>
<proteinExistence type="predicted"/>
<dbReference type="GO" id="GO:0000172">
    <property type="term" value="C:ribonuclease MRP complex"/>
    <property type="evidence" value="ECO:0007669"/>
    <property type="project" value="TreeGrafter"/>
</dbReference>
<dbReference type="GO" id="GO:0000171">
    <property type="term" value="F:ribonuclease MRP activity"/>
    <property type="evidence" value="ECO:0007669"/>
    <property type="project" value="TreeGrafter"/>
</dbReference>
<dbReference type="PANTHER" id="PTHR15396">
    <property type="entry name" value="RIBONUCLEASE P PROTEIN SUBUNIT P40"/>
    <property type="match status" value="1"/>
</dbReference>
<dbReference type="GO" id="GO:0001682">
    <property type="term" value="P:tRNA 5'-leader removal"/>
    <property type="evidence" value="ECO:0007669"/>
    <property type="project" value="InterPro"/>
</dbReference>
<evidence type="ECO:0000313" key="2">
    <source>
        <dbReference type="Proteomes" id="UP000224854"/>
    </source>
</evidence>
<comment type="caution">
    <text evidence="1">The sequence shown here is derived from an EMBL/GenBank/DDBJ whole genome shotgun (WGS) entry which is preliminary data.</text>
</comment>
<keyword evidence="2" id="KW-1185">Reference proteome</keyword>
<dbReference type="AlphaFoldDB" id="A0A2C5YLN4"/>
<protein>
    <submittedName>
        <fullName evidence="1">Uncharacterized protein</fullName>
    </submittedName>
</protein>
<gene>
    <name evidence="1" type="ORF">CDD82_410</name>
</gene>
<accession>A0A2C5YLN4</accession>
<reference evidence="1 2" key="1">
    <citation type="submission" date="2017-06" db="EMBL/GenBank/DDBJ databases">
        <title>Ant-infecting Ophiocordyceps genomes reveal a high diversity of potential behavioral manipulation genes and a possible major role for enterotoxins.</title>
        <authorList>
            <person name="De Bekker C."/>
            <person name="Evans H.C."/>
            <person name="Brachmann A."/>
            <person name="Hughes D.P."/>
        </authorList>
    </citation>
    <scope>NUCLEOTIDE SEQUENCE [LARGE SCALE GENOMIC DNA]</scope>
    <source>
        <strain evidence="1 2">1348a</strain>
    </source>
</reference>
<dbReference type="InterPro" id="IPR013893">
    <property type="entry name" value="RNase_P_Rpp40"/>
</dbReference>